<dbReference type="PANTHER" id="PTHR28255:SF1">
    <property type="entry name" value="UPF0303 PROTEIN YBR137W"/>
    <property type="match status" value="1"/>
</dbReference>
<evidence type="ECO:0000313" key="2">
    <source>
        <dbReference type="EMBL" id="MBB2176985.1"/>
    </source>
</evidence>
<gene>
    <name evidence="2" type="ORF">HLH21_13820</name>
</gene>
<keyword evidence="3" id="KW-1185">Reference proteome</keyword>
<dbReference type="RefSeq" id="WP_182944333.1">
    <property type="nucleotide sequence ID" value="NZ_JABEQH010000020.1"/>
</dbReference>
<accession>A0A7W4P7J1</accession>
<organism evidence="2 3">
    <name type="scientific">Gluconacetobacter johannae</name>
    <dbReference type="NCBI Taxonomy" id="112140"/>
    <lineage>
        <taxon>Bacteria</taxon>
        <taxon>Pseudomonadati</taxon>
        <taxon>Pseudomonadota</taxon>
        <taxon>Alphaproteobacteria</taxon>
        <taxon>Acetobacterales</taxon>
        <taxon>Acetobacteraceae</taxon>
        <taxon>Gluconacetobacter</taxon>
    </lineage>
</organism>
<comment type="caution">
    <text evidence="2">The sequence shown here is derived from an EMBL/GenBank/DDBJ whole genome shotgun (WGS) entry which is preliminary data.</text>
</comment>
<reference evidence="2 3" key="1">
    <citation type="submission" date="2020-04" db="EMBL/GenBank/DDBJ databases">
        <title>Description of novel Gluconacetobacter.</title>
        <authorList>
            <person name="Sombolestani A."/>
        </authorList>
    </citation>
    <scope>NUCLEOTIDE SEQUENCE [LARGE SCALE GENOMIC DNA]</scope>
    <source>
        <strain evidence="2 3">LMG 21312</strain>
    </source>
</reference>
<dbReference type="Gene3D" id="3.30.450.150">
    <property type="entry name" value="Haem-degrading domain"/>
    <property type="match status" value="1"/>
</dbReference>
<proteinExistence type="inferred from homology"/>
<dbReference type="HAMAP" id="MF_00761">
    <property type="entry name" value="UPF0303"/>
    <property type="match status" value="1"/>
</dbReference>
<dbReference type="SUPFAM" id="SSF143744">
    <property type="entry name" value="GlcG-like"/>
    <property type="match status" value="1"/>
</dbReference>
<dbReference type="InterPro" id="IPR005624">
    <property type="entry name" value="PduO/GlcC-like"/>
</dbReference>
<dbReference type="Pfam" id="PF03928">
    <property type="entry name" value="HbpS-like"/>
    <property type="match status" value="1"/>
</dbReference>
<dbReference type="PANTHER" id="PTHR28255">
    <property type="match status" value="1"/>
</dbReference>
<dbReference type="Proteomes" id="UP000561066">
    <property type="component" value="Unassembled WGS sequence"/>
</dbReference>
<evidence type="ECO:0000256" key="1">
    <source>
        <dbReference type="HAMAP-Rule" id="MF_00761"/>
    </source>
</evidence>
<dbReference type="AlphaFoldDB" id="A0A7W4P7J1"/>
<protein>
    <recommendedName>
        <fullName evidence="1">UPF0303 protein HLH21_13820</fullName>
    </recommendedName>
</protein>
<dbReference type="InterPro" id="IPR038084">
    <property type="entry name" value="PduO/GlcC-like_sf"/>
</dbReference>
<dbReference type="EMBL" id="JABEQH010000020">
    <property type="protein sequence ID" value="MBB2176985.1"/>
    <property type="molecule type" value="Genomic_DNA"/>
</dbReference>
<dbReference type="InterPro" id="IPR010371">
    <property type="entry name" value="YBR137W-like"/>
</dbReference>
<name>A0A7W4P7J1_9PROT</name>
<comment type="similarity">
    <text evidence="1">Belongs to the UPF0303 family.</text>
</comment>
<evidence type="ECO:0000313" key="3">
    <source>
        <dbReference type="Proteomes" id="UP000561066"/>
    </source>
</evidence>
<dbReference type="PIRSF" id="PIRSF008757">
    <property type="entry name" value="UCP008757"/>
    <property type="match status" value="1"/>
</dbReference>
<sequence length="178" mass="19176">MADQAETGGAASGISSVVRDLDLIARQEQDLVLPGLTEADAWELGCWLRQRAADRHHPIAIDIRRGGQTLFSACLEGATPDNLGWIARKTRVAERFHRPSYAIGLLLQQEGKTITTRFGLPEAEYAPFGGAFPLRVRGVGVVGTVCVSGLPQREDHRLVVEALGAFLGAPIDGIQLQP</sequence>
<dbReference type="NCBIfam" id="NF002696">
    <property type="entry name" value="PRK02487.1-5"/>
    <property type="match status" value="1"/>
</dbReference>